<dbReference type="UniPathway" id="UPA00193"/>
<organism evidence="9 10">
    <name type="scientific">Candidatus Solincola sediminis</name>
    <dbReference type="NCBI Taxonomy" id="1797199"/>
    <lineage>
        <taxon>Bacteria</taxon>
        <taxon>Bacillati</taxon>
        <taxon>Actinomycetota</taxon>
        <taxon>Candidatus Geothermincolia</taxon>
        <taxon>Candidatus Geothermincolales</taxon>
        <taxon>Candidatus Geothermincolaceae</taxon>
        <taxon>Candidatus Solincola</taxon>
    </lineage>
</organism>
<dbReference type="GO" id="GO:0005829">
    <property type="term" value="C:cytosol"/>
    <property type="evidence" value="ECO:0007669"/>
    <property type="project" value="TreeGrafter"/>
</dbReference>
<dbReference type="Pfam" id="PF02219">
    <property type="entry name" value="MTHFR"/>
    <property type="match status" value="1"/>
</dbReference>
<reference evidence="9 10" key="1">
    <citation type="journal article" date="2016" name="Nat. Commun.">
        <title>Thousands of microbial genomes shed light on interconnected biogeochemical processes in an aquifer system.</title>
        <authorList>
            <person name="Anantharaman K."/>
            <person name="Brown C.T."/>
            <person name="Hug L.A."/>
            <person name="Sharon I."/>
            <person name="Castelle C.J."/>
            <person name="Probst A.J."/>
            <person name="Thomas B.C."/>
            <person name="Singh A."/>
            <person name="Wilkins M.J."/>
            <person name="Karaoz U."/>
            <person name="Brodie E.L."/>
            <person name="Williams K.H."/>
            <person name="Hubbard S.S."/>
            <person name="Banfield J.F."/>
        </authorList>
    </citation>
    <scope>NUCLEOTIDE SEQUENCE [LARGE SCALE GENOMIC DNA]</scope>
</reference>
<accession>A0A1F2WH02</accession>
<proteinExistence type="inferred from homology"/>
<dbReference type="GO" id="GO:0009086">
    <property type="term" value="P:methionine biosynthetic process"/>
    <property type="evidence" value="ECO:0007669"/>
    <property type="project" value="TreeGrafter"/>
</dbReference>
<comment type="catalytic activity">
    <reaction evidence="7">
        <text>(6S)-5-methyl-5,6,7,8-tetrahydrofolate + NAD(+) = (6R)-5,10-methylene-5,6,7,8-tetrahydrofolate + NADH + H(+)</text>
        <dbReference type="Rhea" id="RHEA:19821"/>
        <dbReference type="ChEBI" id="CHEBI:15378"/>
        <dbReference type="ChEBI" id="CHEBI:15636"/>
        <dbReference type="ChEBI" id="CHEBI:18608"/>
        <dbReference type="ChEBI" id="CHEBI:57540"/>
        <dbReference type="ChEBI" id="CHEBI:57945"/>
        <dbReference type="EC" id="1.5.1.54"/>
    </reaction>
    <physiologicalReaction direction="right-to-left" evidence="7">
        <dbReference type="Rhea" id="RHEA:19823"/>
    </physiologicalReaction>
</comment>
<comment type="cofactor">
    <cofactor evidence="1 8">
        <name>FAD</name>
        <dbReference type="ChEBI" id="CHEBI:57692"/>
    </cofactor>
</comment>
<dbReference type="AlphaFoldDB" id="A0A1F2WH02"/>
<dbReference type="Proteomes" id="UP000177876">
    <property type="component" value="Unassembled WGS sequence"/>
</dbReference>
<dbReference type="InterPro" id="IPR029041">
    <property type="entry name" value="FAD-linked_oxidoreductase-like"/>
</dbReference>
<dbReference type="Gene3D" id="3.20.20.220">
    <property type="match status" value="1"/>
</dbReference>
<keyword evidence="6 8" id="KW-0560">Oxidoreductase</keyword>
<evidence type="ECO:0000256" key="5">
    <source>
        <dbReference type="ARBA" id="ARBA00022827"/>
    </source>
</evidence>
<dbReference type="PANTHER" id="PTHR45754">
    <property type="entry name" value="METHYLENETETRAHYDROFOLATE REDUCTASE"/>
    <property type="match status" value="1"/>
</dbReference>
<sequence length="309" mass="33965">MTLLIKKHTKPGIKEIFESGTFLVSGEIGPPKGTDIDEMIEHIDLLKDKVHAMNITDNQSSVMRYPSLGTALIIKEHGGEPNLQVTCRDRNRMAIEADLLFAYTRGIRSVLCLTGDSIPVGDHKEAKAVFDLESVQLLQLISGMEAGKDTGGNELGGGVEFYKGAIVTPEAHPIEPQMIKFEKKIEAGAQWFQTQAVYDMENFKRFMEAARKINDKVKICAGLVLLTSMGAIRYMNANVPGVFVPDNLVEEMKEAPKGEALNTGIRILARQIRQCIDEKLCDGVHIMAIGKEGAVPKILEEAGVDITKM</sequence>
<dbReference type="GO" id="GO:0035999">
    <property type="term" value="P:tetrahydrofolate interconversion"/>
    <property type="evidence" value="ECO:0007669"/>
    <property type="project" value="UniProtKB-UniPathway"/>
</dbReference>
<evidence type="ECO:0000256" key="1">
    <source>
        <dbReference type="ARBA" id="ARBA00001974"/>
    </source>
</evidence>
<evidence type="ECO:0000256" key="2">
    <source>
        <dbReference type="ARBA" id="ARBA00004777"/>
    </source>
</evidence>
<gene>
    <name evidence="9" type="ORF">A2Y75_03175</name>
</gene>
<evidence type="ECO:0000256" key="8">
    <source>
        <dbReference type="RuleBase" id="RU003862"/>
    </source>
</evidence>
<evidence type="ECO:0000256" key="3">
    <source>
        <dbReference type="ARBA" id="ARBA00006743"/>
    </source>
</evidence>
<dbReference type="GO" id="GO:0106312">
    <property type="term" value="F:methylenetetrahydrofolate reductase (NADH) activity"/>
    <property type="evidence" value="ECO:0007669"/>
    <property type="project" value="UniProtKB-EC"/>
</dbReference>
<name>A0A1F2WH02_9ACTN</name>
<evidence type="ECO:0000256" key="6">
    <source>
        <dbReference type="ARBA" id="ARBA00023002"/>
    </source>
</evidence>
<dbReference type="PANTHER" id="PTHR45754:SF3">
    <property type="entry name" value="METHYLENETETRAHYDROFOLATE REDUCTASE (NADPH)"/>
    <property type="match status" value="1"/>
</dbReference>
<evidence type="ECO:0000313" key="9">
    <source>
        <dbReference type="EMBL" id="OFW56138.1"/>
    </source>
</evidence>
<dbReference type="STRING" id="1797197.A2Y75_03175"/>
<comment type="caution">
    <text evidence="9">The sequence shown here is derived from an EMBL/GenBank/DDBJ whole genome shotgun (WGS) entry which is preliminary data.</text>
</comment>
<protein>
    <recommendedName>
        <fullName evidence="8">Methylenetetrahydrofolate reductase</fullName>
    </recommendedName>
</protein>
<evidence type="ECO:0000313" key="10">
    <source>
        <dbReference type="Proteomes" id="UP000177876"/>
    </source>
</evidence>
<evidence type="ECO:0000256" key="7">
    <source>
        <dbReference type="ARBA" id="ARBA00048628"/>
    </source>
</evidence>
<dbReference type="CDD" id="cd00537">
    <property type="entry name" value="MTHFR"/>
    <property type="match status" value="1"/>
</dbReference>
<keyword evidence="5 8" id="KW-0274">FAD</keyword>
<evidence type="ECO:0000256" key="4">
    <source>
        <dbReference type="ARBA" id="ARBA00022630"/>
    </source>
</evidence>
<comment type="pathway">
    <text evidence="2 8">One-carbon metabolism; tetrahydrofolate interconversion.</text>
</comment>
<dbReference type="InterPro" id="IPR003171">
    <property type="entry name" value="Mehydrof_redctse-like"/>
</dbReference>
<dbReference type="SUPFAM" id="SSF51730">
    <property type="entry name" value="FAD-linked oxidoreductase"/>
    <property type="match status" value="1"/>
</dbReference>
<dbReference type="EMBL" id="MELK01000048">
    <property type="protein sequence ID" value="OFW56138.1"/>
    <property type="molecule type" value="Genomic_DNA"/>
</dbReference>
<keyword evidence="4 8" id="KW-0285">Flavoprotein</keyword>
<comment type="similarity">
    <text evidence="3 8">Belongs to the methylenetetrahydrofolate reductase family.</text>
</comment>
<dbReference type="GO" id="GO:0071949">
    <property type="term" value="F:FAD binding"/>
    <property type="evidence" value="ECO:0007669"/>
    <property type="project" value="TreeGrafter"/>
</dbReference>